<evidence type="ECO:0000256" key="4">
    <source>
        <dbReference type="ARBA" id="ARBA00023002"/>
    </source>
</evidence>
<reference evidence="9" key="1">
    <citation type="submission" date="2009-02" db="EMBL/GenBank/DDBJ databases">
        <title>Full length sequence-verified cDNA sequences from Sitka spruce (Picea sitchensis).</title>
        <authorList>
            <person name="Reid K.E."/>
            <person name="Liao N."/>
            <person name="Ralph S."/>
            <person name="Kolosova N."/>
            <person name="Oddy C."/>
            <person name="Moore R."/>
            <person name="Mayo M."/>
            <person name="Wagner S."/>
            <person name="King J."/>
            <person name="Yanchuk A."/>
            <person name="Holt R."/>
            <person name="Jones S."/>
            <person name="Marra M."/>
            <person name="Ritland C.E."/>
            <person name="Ritland K."/>
            <person name="Bohlmann J."/>
        </authorList>
    </citation>
    <scope>NUCLEOTIDE SEQUENCE</scope>
    <source>
        <tissue evidence="9">Green portion of the leader tissue</tissue>
    </source>
</reference>
<dbReference type="FunFam" id="1.10.630.10:FF:000011">
    <property type="entry name" value="Cytochrome P450 83B1"/>
    <property type="match status" value="1"/>
</dbReference>
<dbReference type="GO" id="GO:0004497">
    <property type="term" value="F:monooxygenase activity"/>
    <property type="evidence" value="ECO:0007669"/>
    <property type="project" value="UniProtKB-KW"/>
</dbReference>
<accession>C0PPU6</accession>
<feature type="transmembrane region" description="Helical" evidence="8">
    <location>
        <begin position="12"/>
        <end position="33"/>
    </location>
</feature>
<evidence type="ECO:0000256" key="2">
    <source>
        <dbReference type="ARBA" id="ARBA00022617"/>
    </source>
</evidence>
<keyword evidence="8" id="KW-0472">Membrane</keyword>
<keyword evidence="4 7" id="KW-0560">Oxidoreductase</keyword>
<dbReference type="InterPro" id="IPR002401">
    <property type="entry name" value="Cyt_P450_E_grp-I"/>
</dbReference>
<dbReference type="InterPro" id="IPR001128">
    <property type="entry name" value="Cyt_P450"/>
</dbReference>
<dbReference type="CDD" id="cd20618">
    <property type="entry name" value="CYP71_clan"/>
    <property type="match status" value="1"/>
</dbReference>
<keyword evidence="8" id="KW-1133">Transmembrane helix</keyword>
<organism evidence="9">
    <name type="scientific">Picea sitchensis</name>
    <name type="common">Sitka spruce</name>
    <name type="synonym">Pinus sitchensis</name>
    <dbReference type="NCBI Taxonomy" id="3332"/>
    <lineage>
        <taxon>Eukaryota</taxon>
        <taxon>Viridiplantae</taxon>
        <taxon>Streptophyta</taxon>
        <taxon>Embryophyta</taxon>
        <taxon>Tracheophyta</taxon>
        <taxon>Spermatophyta</taxon>
        <taxon>Pinopsida</taxon>
        <taxon>Pinidae</taxon>
        <taxon>Conifers I</taxon>
        <taxon>Pinales</taxon>
        <taxon>Pinaceae</taxon>
        <taxon>Picea</taxon>
    </lineage>
</organism>
<evidence type="ECO:0008006" key="10">
    <source>
        <dbReference type="Google" id="ProtNLM"/>
    </source>
</evidence>
<keyword evidence="2 6" id="KW-0349">Heme</keyword>
<evidence type="ECO:0000256" key="1">
    <source>
        <dbReference type="ARBA" id="ARBA00010617"/>
    </source>
</evidence>
<evidence type="ECO:0000256" key="8">
    <source>
        <dbReference type="SAM" id="Phobius"/>
    </source>
</evidence>
<keyword evidence="8" id="KW-0812">Transmembrane</keyword>
<comment type="similarity">
    <text evidence="1 7">Belongs to the cytochrome P450 family.</text>
</comment>
<keyword evidence="5 6" id="KW-0408">Iron</keyword>
<evidence type="ECO:0000256" key="3">
    <source>
        <dbReference type="ARBA" id="ARBA00022723"/>
    </source>
</evidence>
<dbReference type="InterPro" id="IPR017972">
    <property type="entry name" value="Cyt_P450_CS"/>
</dbReference>
<sequence length="526" mass="59500">MAFHNLSVCLPLPATSSTAAILCIFFSFFFIWFSHNRRIRARLPPGPYALPIIGNLHQLVLPAHRTFKSLADKYGPIFFLRLGSVPTVVVSSSEIAKQFLKNHDLIFASRPPRAAGRLIFFNFEDVVFAPYGEHWRQMRKICVLELLTAKRIESFKHVREEEVSSMIRSVWEESENGRMGVNVSKAISTLTSNIVWRILANRKFSDDDLGGDFKGFKDLLVELIARVGDFNIGDFIPYLDWLDLQGINRCMKKIHKTFDEFAEKIIDDHVNANHLMAAASNGQKRADAEPHVQDFVDVLLHMAVTDTKITRETIKALVLDMFGAGLETTSTTLEWAMSELLRHPHVMKKLQEEIESIVGHHGKVKGSNLATMKYLHCVVKETLRLYPAVPLMVPHESVEAVTIAGYYIPKKTTVMVNVWAIGRDPNVWGAYASKFKPERFMEYEQINLTDQSDFSMIPFGAGRRGCPGASMAIPTIELALAQLLHTFDWRVEGDPSQLDMKEVCGVTIPRQVPLCAYPRLRVSFPL</sequence>
<evidence type="ECO:0000256" key="6">
    <source>
        <dbReference type="PIRSR" id="PIRSR602401-1"/>
    </source>
</evidence>
<dbReference type="PRINTS" id="PR00385">
    <property type="entry name" value="P450"/>
</dbReference>
<dbReference type="Pfam" id="PF00067">
    <property type="entry name" value="p450"/>
    <property type="match status" value="1"/>
</dbReference>
<keyword evidence="7" id="KW-0503">Monooxygenase</keyword>
<dbReference type="SUPFAM" id="SSF48264">
    <property type="entry name" value="Cytochrome P450"/>
    <property type="match status" value="1"/>
</dbReference>
<dbReference type="GO" id="GO:0016705">
    <property type="term" value="F:oxidoreductase activity, acting on paired donors, with incorporation or reduction of molecular oxygen"/>
    <property type="evidence" value="ECO:0007669"/>
    <property type="project" value="InterPro"/>
</dbReference>
<proteinExistence type="evidence at transcript level"/>
<evidence type="ECO:0000256" key="5">
    <source>
        <dbReference type="ARBA" id="ARBA00023004"/>
    </source>
</evidence>
<keyword evidence="3 6" id="KW-0479">Metal-binding</keyword>
<dbReference type="AlphaFoldDB" id="C0PPU6"/>
<dbReference type="GO" id="GO:0044550">
    <property type="term" value="P:secondary metabolite biosynthetic process"/>
    <property type="evidence" value="ECO:0007669"/>
    <property type="project" value="UniProtKB-ARBA"/>
</dbReference>
<name>C0PPU6_PICSI</name>
<dbReference type="PANTHER" id="PTHR47944">
    <property type="entry name" value="CYTOCHROME P450 98A9"/>
    <property type="match status" value="1"/>
</dbReference>
<comment type="cofactor">
    <cofactor evidence="6">
        <name>heme</name>
        <dbReference type="ChEBI" id="CHEBI:30413"/>
    </cofactor>
</comment>
<protein>
    <recommendedName>
        <fullName evidence="10">Cytochrome P450</fullName>
    </recommendedName>
</protein>
<dbReference type="Gene3D" id="1.10.630.10">
    <property type="entry name" value="Cytochrome P450"/>
    <property type="match status" value="1"/>
</dbReference>
<dbReference type="InterPro" id="IPR036396">
    <property type="entry name" value="Cyt_P450_sf"/>
</dbReference>
<dbReference type="PANTHER" id="PTHR47944:SF4">
    <property type="entry name" value="OS09G0441700 PROTEIN"/>
    <property type="match status" value="1"/>
</dbReference>
<evidence type="ECO:0000313" key="9">
    <source>
        <dbReference type="EMBL" id="ACN39836.1"/>
    </source>
</evidence>
<dbReference type="PRINTS" id="PR00463">
    <property type="entry name" value="EP450I"/>
</dbReference>
<evidence type="ECO:0000256" key="7">
    <source>
        <dbReference type="RuleBase" id="RU000461"/>
    </source>
</evidence>
<dbReference type="PROSITE" id="PS00086">
    <property type="entry name" value="CYTOCHROME_P450"/>
    <property type="match status" value="1"/>
</dbReference>
<dbReference type="GO" id="GO:0005506">
    <property type="term" value="F:iron ion binding"/>
    <property type="evidence" value="ECO:0007669"/>
    <property type="project" value="InterPro"/>
</dbReference>
<dbReference type="GO" id="GO:0020037">
    <property type="term" value="F:heme binding"/>
    <property type="evidence" value="ECO:0007669"/>
    <property type="project" value="InterPro"/>
</dbReference>
<feature type="binding site" description="axial binding residue" evidence="6">
    <location>
        <position position="466"/>
    </location>
    <ligand>
        <name>heme</name>
        <dbReference type="ChEBI" id="CHEBI:30413"/>
    </ligand>
    <ligandPart>
        <name>Fe</name>
        <dbReference type="ChEBI" id="CHEBI:18248"/>
    </ligandPart>
</feature>
<dbReference type="EMBL" id="BT070319">
    <property type="protein sequence ID" value="ACN39836.1"/>
    <property type="molecule type" value="mRNA"/>
</dbReference>